<dbReference type="GO" id="GO:0003735">
    <property type="term" value="F:structural constituent of ribosome"/>
    <property type="evidence" value="ECO:0007669"/>
    <property type="project" value="InterPro"/>
</dbReference>
<dbReference type="InterPro" id="IPR036919">
    <property type="entry name" value="Ribo_uL30_ferredoxin-like_sf"/>
</dbReference>
<comment type="similarity">
    <text evidence="1 5">Belongs to the universal ribosomal protein uL30 family.</text>
</comment>
<protein>
    <recommendedName>
        <fullName evidence="5">Large ribosomal subunit protein uL30</fullName>
    </recommendedName>
</protein>
<evidence type="ECO:0000256" key="1">
    <source>
        <dbReference type="ARBA" id="ARBA00007594"/>
    </source>
</evidence>
<evidence type="ECO:0000313" key="8">
    <source>
        <dbReference type="EMBL" id="SDW68786.1"/>
    </source>
</evidence>
<reference evidence="7" key="3">
    <citation type="submission" date="2023-02" db="EMBL/GenBank/DDBJ databases">
        <title>Proposal of a novel subspecies: Alicyclobacillus hesperidum subspecies aegle.</title>
        <authorList>
            <person name="Goto K."/>
            <person name="Fujii T."/>
            <person name="Yasui K."/>
            <person name="Mochida K."/>
            <person name="Kato-Tanaka Y."/>
            <person name="Morohoshi S."/>
            <person name="An S.Y."/>
            <person name="Kasai H."/>
            <person name="Yokota A."/>
        </authorList>
    </citation>
    <scope>NUCLEOTIDE SEQUENCE</scope>
    <source>
        <strain evidence="7">DSM 12766</strain>
    </source>
</reference>
<sequence length="62" mass="6952">MAKKLAITLKKSPFGRPENQRKTAAALGLRKLQQTVVREDTPVIRGMINRISHLVEVVEQDA</sequence>
<evidence type="ECO:0000313" key="9">
    <source>
        <dbReference type="Proteomes" id="UP000182589"/>
    </source>
</evidence>
<dbReference type="Gene3D" id="3.30.1390.20">
    <property type="entry name" value="Ribosomal protein L30, ferredoxin-like fold domain"/>
    <property type="match status" value="1"/>
</dbReference>
<evidence type="ECO:0000256" key="4">
    <source>
        <dbReference type="ARBA" id="ARBA00023274"/>
    </source>
</evidence>
<dbReference type="Proteomes" id="UP001157137">
    <property type="component" value="Unassembled WGS sequence"/>
</dbReference>
<evidence type="ECO:0000259" key="6">
    <source>
        <dbReference type="Pfam" id="PF00327"/>
    </source>
</evidence>
<dbReference type="Pfam" id="PF00327">
    <property type="entry name" value="Ribosomal_L30"/>
    <property type="match status" value="1"/>
</dbReference>
<keyword evidence="4 5" id="KW-0687">Ribonucleoprotein</keyword>
<reference evidence="8" key="1">
    <citation type="submission" date="2016-10" db="EMBL/GenBank/DDBJ databases">
        <authorList>
            <person name="de Groot N.N."/>
        </authorList>
    </citation>
    <scope>NUCLEOTIDE SEQUENCE [LARGE SCALE GENOMIC DNA]</scope>
    <source>
        <strain evidence="8">DSM 12489</strain>
    </source>
</reference>
<dbReference type="AlphaFoldDB" id="A0A1H2VKD1"/>
<dbReference type="InterPro" id="IPR005996">
    <property type="entry name" value="Ribosomal_uL30_bac-type"/>
</dbReference>
<accession>A0A1H2VKD1</accession>
<feature type="domain" description="Large ribosomal subunit protein uL30-like ferredoxin-like fold" evidence="6">
    <location>
        <begin position="5"/>
        <end position="55"/>
    </location>
</feature>
<dbReference type="HAMAP" id="MF_01371_B">
    <property type="entry name" value="Ribosomal_uL30_B"/>
    <property type="match status" value="1"/>
</dbReference>
<name>A0A1H2VKD1_9BACL</name>
<evidence type="ECO:0000256" key="3">
    <source>
        <dbReference type="ARBA" id="ARBA00022980"/>
    </source>
</evidence>
<dbReference type="PANTHER" id="PTHR15892">
    <property type="entry name" value="MITOCHONDRIAL RIBOSOMAL PROTEIN L30"/>
    <property type="match status" value="1"/>
</dbReference>
<dbReference type="STRING" id="89784.SAMN04489725_11153"/>
<keyword evidence="3 5" id="KW-0689">Ribosomal protein</keyword>
<dbReference type="SUPFAM" id="SSF55129">
    <property type="entry name" value="Ribosomal protein L30p/L7e"/>
    <property type="match status" value="1"/>
</dbReference>
<dbReference type="EMBL" id="BSRA01000003">
    <property type="protein sequence ID" value="GLV12941.1"/>
    <property type="molecule type" value="Genomic_DNA"/>
</dbReference>
<comment type="subunit">
    <text evidence="2 5">Part of the 50S ribosomal subunit.</text>
</comment>
<dbReference type="CDD" id="cd01658">
    <property type="entry name" value="Ribosomal_L30"/>
    <property type="match status" value="1"/>
</dbReference>
<gene>
    <name evidence="5 7" type="primary">rpmD</name>
    <name evidence="7" type="ORF">Heshes_06250</name>
    <name evidence="8" type="ORF">SAMN04489725_11153</name>
</gene>
<dbReference type="Proteomes" id="UP000182589">
    <property type="component" value="Unassembled WGS sequence"/>
</dbReference>
<dbReference type="InterPro" id="IPR016082">
    <property type="entry name" value="Ribosomal_uL30_ferredoxin-like"/>
</dbReference>
<dbReference type="RefSeq" id="WP_006445792.1">
    <property type="nucleotide sequence ID" value="NZ_BSRA01000003.1"/>
</dbReference>
<keyword evidence="9" id="KW-1185">Reference proteome</keyword>
<proteinExistence type="inferred from homology"/>
<evidence type="ECO:0000256" key="2">
    <source>
        <dbReference type="ARBA" id="ARBA00011838"/>
    </source>
</evidence>
<dbReference type="NCBIfam" id="TIGR01308">
    <property type="entry name" value="rpmD_bact"/>
    <property type="match status" value="1"/>
</dbReference>
<evidence type="ECO:0000256" key="5">
    <source>
        <dbReference type="HAMAP-Rule" id="MF_01371"/>
    </source>
</evidence>
<reference evidence="9" key="2">
    <citation type="submission" date="2016-10" db="EMBL/GenBank/DDBJ databases">
        <authorList>
            <person name="Varghese N."/>
        </authorList>
    </citation>
    <scope>NUCLEOTIDE SEQUENCE [LARGE SCALE GENOMIC DNA]</scope>
    <source>
        <strain evidence="9">DSM 12489</strain>
    </source>
</reference>
<dbReference type="PANTHER" id="PTHR15892:SF2">
    <property type="entry name" value="LARGE RIBOSOMAL SUBUNIT PROTEIN UL30M"/>
    <property type="match status" value="1"/>
</dbReference>
<evidence type="ECO:0000313" key="7">
    <source>
        <dbReference type="EMBL" id="GLV12941.1"/>
    </source>
</evidence>
<dbReference type="EMBL" id="FNOJ01000011">
    <property type="protein sequence ID" value="SDW68786.1"/>
    <property type="molecule type" value="Genomic_DNA"/>
</dbReference>
<dbReference type="GO" id="GO:0022625">
    <property type="term" value="C:cytosolic large ribosomal subunit"/>
    <property type="evidence" value="ECO:0007669"/>
    <property type="project" value="TreeGrafter"/>
</dbReference>
<organism evidence="8 9">
    <name type="scientific">Alicyclobacillus hesperidum</name>
    <dbReference type="NCBI Taxonomy" id="89784"/>
    <lineage>
        <taxon>Bacteria</taxon>
        <taxon>Bacillati</taxon>
        <taxon>Bacillota</taxon>
        <taxon>Bacilli</taxon>
        <taxon>Bacillales</taxon>
        <taxon>Alicyclobacillaceae</taxon>
        <taxon>Alicyclobacillus</taxon>
    </lineage>
</organism>
<dbReference type="PIRSF" id="PIRSF002211">
    <property type="entry name" value="Ribosomal_L30_bac-type"/>
    <property type="match status" value="1"/>
</dbReference>
<dbReference type="FunFam" id="3.30.1390.20:FF:000001">
    <property type="entry name" value="50S ribosomal protein L30"/>
    <property type="match status" value="1"/>
</dbReference>
<dbReference type="GO" id="GO:0006412">
    <property type="term" value="P:translation"/>
    <property type="evidence" value="ECO:0007669"/>
    <property type="project" value="UniProtKB-UniRule"/>
</dbReference>